<dbReference type="InterPro" id="IPR047112">
    <property type="entry name" value="RecG/Mfd"/>
</dbReference>
<comment type="catalytic activity">
    <reaction evidence="11">
        <text>Couples ATP hydrolysis with the unwinding of duplex DNA by translocating in the 3'-5' direction.</text>
        <dbReference type="EC" id="5.6.2.4"/>
    </reaction>
</comment>
<dbReference type="GO" id="GO:0016787">
    <property type="term" value="F:hydrolase activity"/>
    <property type="evidence" value="ECO:0007669"/>
    <property type="project" value="UniProtKB-KW"/>
</dbReference>
<keyword evidence="5" id="KW-0347">Helicase</keyword>
<protein>
    <recommendedName>
        <fullName evidence="12">DNA 3'-5' helicase</fullName>
        <ecNumber evidence="12">5.6.2.4</ecNumber>
    </recommendedName>
</protein>
<dbReference type="InterPro" id="IPR027417">
    <property type="entry name" value="P-loop_NTPase"/>
</dbReference>
<dbReference type="NCBIfam" id="TIGR00643">
    <property type="entry name" value="recG"/>
    <property type="match status" value="1"/>
</dbReference>
<dbReference type="InterPro" id="IPR045562">
    <property type="entry name" value="RecG_dom3_C"/>
</dbReference>
<dbReference type="CDD" id="cd17992">
    <property type="entry name" value="DEXHc_RecG"/>
    <property type="match status" value="1"/>
</dbReference>
<dbReference type="PANTHER" id="PTHR47964">
    <property type="entry name" value="ATP-DEPENDENT DNA HELICASE HOMOLOG RECG, CHLOROPLASTIC"/>
    <property type="match status" value="1"/>
</dbReference>
<dbReference type="EC" id="5.6.2.4" evidence="12"/>
<evidence type="ECO:0000256" key="4">
    <source>
        <dbReference type="ARBA" id="ARBA00022801"/>
    </source>
</evidence>
<dbReference type="PROSITE" id="PS51194">
    <property type="entry name" value="HELICASE_CTER"/>
    <property type="match status" value="1"/>
</dbReference>
<dbReference type="STRING" id="218851.A0A2G5CQJ6"/>
<accession>A0A2G5CQJ6</accession>
<dbReference type="InterPro" id="IPR001650">
    <property type="entry name" value="Helicase_C-like"/>
</dbReference>
<dbReference type="Gene3D" id="3.40.50.300">
    <property type="entry name" value="P-loop containing nucleotide triphosphate hydrolases"/>
    <property type="match status" value="2"/>
</dbReference>
<keyword evidence="3" id="KW-0227">DNA damage</keyword>
<evidence type="ECO:0000256" key="7">
    <source>
        <dbReference type="ARBA" id="ARBA00023125"/>
    </source>
</evidence>
<dbReference type="InParanoid" id="A0A2G5CQJ6"/>
<keyword evidence="7" id="KW-0238">DNA-binding</keyword>
<dbReference type="Pfam" id="PF00270">
    <property type="entry name" value="DEAD"/>
    <property type="match status" value="1"/>
</dbReference>
<gene>
    <name evidence="16" type="ORF">AQUCO_04100169v1</name>
</gene>
<dbReference type="GO" id="GO:0006281">
    <property type="term" value="P:DNA repair"/>
    <property type="evidence" value="ECO:0007669"/>
    <property type="project" value="UniProtKB-KW"/>
</dbReference>
<evidence type="ECO:0000256" key="11">
    <source>
        <dbReference type="ARBA" id="ARBA00034617"/>
    </source>
</evidence>
<dbReference type="Pfam" id="PF00271">
    <property type="entry name" value="Helicase_C"/>
    <property type="match status" value="1"/>
</dbReference>
<dbReference type="OrthoDB" id="416741at2759"/>
<evidence type="ECO:0000256" key="2">
    <source>
        <dbReference type="ARBA" id="ARBA00022741"/>
    </source>
</evidence>
<evidence type="ECO:0000256" key="13">
    <source>
        <dbReference type="ARBA" id="ARBA00048988"/>
    </source>
</evidence>
<evidence type="ECO:0000256" key="6">
    <source>
        <dbReference type="ARBA" id="ARBA00022840"/>
    </source>
</evidence>
<dbReference type="GO" id="GO:0003677">
    <property type="term" value="F:DNA binding"/>
    <property type="evidence" value="ECO:0007669"/>
    <property type="project" value="UniProtKB-KW"/>
</dbReference>
<dbReference type="AlphaFoldDB" id="A0A2G5CQJ6"/>
<reference evidence="16 17" key="1">
    <citation type="submission" date="2017-09" db="EMBL/GenBank/DDBJ databases">
        <title>WGS assembly of Aquilegia coerulea Goldsmith.</title>
        <authorList>
            <person name="Hodges S."/>
            <person name="Kramer E."/>
            <person name="Nordborg M."/>
            <person name="Tomkins J."/>
            <person name="Borevitz J."/>
            <person name="Derieg N."/>
            <person name="Yan J."/>
            <person name="Mihaltcheva S."/>
            <person name="Hayes R.D."/>
            <person name="Rokhsar D."/>
        </authorList>
    </citation>
    <scope>NUCLEOTIDE SEQUENCE [LARGE SCALE GENOMIC DNA]</scope>
    <source>
        <strain evidence="17">cv. Goldsmith</strain>
    </source>
</reference>
<evidence type="ECO:0000256" key="8">
    <source>
        <dbReference type="ARBA" id="ARBA00023172"/>
    </source>
</evidence>
<evidence type="ECO:0000256" key="9">
    <source>
        <dbReference type="ARBA" id="ARBA00023204"/>
    </source>
</evidence>
<dbReference type="SMART" id="SM00487">
    <property type="entry name" value="DEXDc"/>
    <property type="match status" value="1"/>
</dbReference>
<proteinExistence type="inferred from homology"/>
<dbReference type="Proteomes" id="UP000230069">
    <property type="component" value="Unassembled WGS sequence"/>
</dbReference>
<keyword evidence="2" id="KW-0547">Nucleotide-binding</keyword>
<evidence type="ECO:0000313" key="17">
    <source>
        <dbReference type="Proteomes" id="UP000230069"/>
    </source>
</evidence>
<evidence type="ECO:0000256" key="1">
    <source>
        <dbReference type="ARBA" id="ARBA00007504"/>
    </source>
</evidence>
<keyword evidence="9" id="KW-0234">DNA repair</keyword>
<dbReference type="SUPFAM" id="SSF50249">
    <property type="entry name" value="Nucleic acid-binding proteins"/>
    <property type="match status" value="1"/>
</dbReference>
<keyword evidence="17" id="KW-1185">Reference proteome</keyword>
<dbReference type="GO" id="GO:0005524">
    <property type="term" value="F:ATP binding"/>
    <property type="evidence" value="ECO:0007669"/>
    <property type="project" value="UniProtKB-KW"/>
</dbReference>
<dbReference type="Pfam" id="PF19833">
    <property type="entry name" value="RecG_dom3_C"/>
    <property type="match status" value="1"/>
</dbReference>
<keyword evidence="4" id="KW-0378">Hydrolase</keyword>
<organism evidence="16 17">
    <name type="scientific">Aquilegia coerulea</name>
    <name type="common">Rocky mountain columbine</name>
    <dbReference type="NCBI Taxonomy" id="218851"/>
    <lineage>
        <taxon>Eukaryota</taxon>
        <taxon>Viridiplantae</taxon>
        <taxon>Streptophyta</taxon>
        <taxon>Embryophyta</taxon>
        <taxon>Tracheophyta</taxon>
        <taxon>Spermatophyta</taxon>
        <taxon>Magnoliopsida</taxon>
        <taxon>Ranunculales</taxon>
        <taxon>Ranunculaceae</taxon>
        <taxon>Thalictroideae</taxon>
        <taxon>Aquilegia</taxon>
    </lineage>
</organism>
<evidence type="ECO:0000256" key="3">
    <source>
        <dbReference type="ARBA" id="ARBA00022763"/>
    </source>
</evidence>
<dbReference type="PANTHER" id="PTHR47964:SF1">
    <property type="entry name" value="ATP-DEPENDENT DNA HELICASE HOMOLOG RECG, CHLOROPLASTIC"/>
    <property type="match status" value="1"/>
</dbReference>
<dbReference type="InterPro" id="IPR011545">
    <property type="entry name" value="DEAD/DEAH_box_helicase_dom"/>
</dbReference>
<dbReference type="SUPFAM" id="SSF52540">
    <property type="entry name" value="P-loop containing nucleoside triphosphate hydrolases"/>
    <property type="match status" value="2"/>
</dbReference>
<dbReference type="SMART" id="SM00490">
    <property type="entry name" value="HELICc"/>
    <property type="match status" value="1"/>
</dbReference>
<dbReference type="InterPro" id="IPR014001">
    <property type="entry name" value="Helicase_ATP-bd"/>
</dbReference>
<dbReference type="InterPro" id="IPR004609">
    <property type="entry name" value="ATP-dep_DNA_helicase_RecG"/>
</dbReference>
<sequence length="990" mass="110522">MALSVLSVQSRYMCCNEKNLKSAISFEVEKGFLNAVGGNMRFSNFLQSKLINLCSRSKHKSAHKLLEEVNGYGTASISDRSKLLNKVSVLMGYESVQDLVENERAHSQHFGSDFKDILDEFAFSLARQRFSSIIIGSSSPILLFDEIASESEGKNHILGHVRLPVGEEILDIEGISKTGPSLDSPIVVNPSFFEEKSENLLPISQCIATQNEEVTVPNVIGEDSSHTSALTMEQKATMIELILDKPLKSVPGISSKHSRQLEDCGFHTLRKLLHHFPRTYADLQNAQSEVEDGDYMISIGKIVSSRGIRASTSFSFLEVVVACDIGNNLNNVSAEAKKTIYLHLKKFFRGARFTNRYFLNSIQAKHKEGDHVCVSGKVKAMKKEDHFEMREYHVDVIADEKESCVHGEEKTYPLYPSKGGLKPDFIKDAISRALQALSVDIDPIPKEICEEFDLLNLYDAYMGIHHPKNLKEADLARKRLLFDEFFYLQLGRLFQMLEPLGTRVEREGLLDKYRASNMNGVLIEDWSALTHKLLKSLPYSLTSSQLKAISEIIWDLKQPVPMYRLLQGDVGCGKTIVAFLACMEVIGLGYQAAFMVPTELLAIQHYQHLLNLLNHIEEPSRPSIALITGSTPARQSRIIRKGLQDGEISLVIGTHSLIAESIEFSALRIAIIDEQHRFGVIQRGKFNSKLIYSSASLRKDADTDCPPKADVFMAPHVLAMSATPIPRTLAFALYGDMSLTQITDLPPGRQPIETFIFEGNYAGNETVYQMMRDELLSEGKIYVVYPIIDTSEQLPQLRAASSDLETISEKFEGYQCGLLHGRMKADEKDEALRRFKSGETDILLSTQVVEIGVDVPDASMMVVMNAERFGIAQLHQLRGRVGRGTKKSKCIFLASTVSGMNRLKVLEKSSDGFHLANIDLLLRGPGDLLGKKQSGHIPEFPIARLEMDGNMLEEAHHAALKILGTSHDLERFPKLKAELSMRQPLCLLGD</sequence>
<dbReference type="InterPro" id="IPR012340">
    <property type="entry name" value="NA-bd_OB-fold"/>
</dbReference>
<feature type="domain" description="Helicase C-terminal" evidence="15">
    <location>
        <begin position="770"/>
        <end position="921"/>
    </location>
</feature>
<evidence type="ECO:0000256" key="5">
    <source>
        <dbReference type="ARBA" id="ARBA00022806"/>
    </source>
</evidence>
<feature type="domain" description="Helicase ATP-binding" evidence="14">
    <location>
        <begin position="555"/>
        <end position="742"/>
    </location>
</feature>
<name>A0A2G5CQJ6_AQUCA</name>
<evidence type="ECO:0000313" key="16">
    <source>
        <dbReference type="EMBL" id="PIA33546.1"/>
    </source>
</evidence>
<dbReference type="PROSITE" id="PS51192">
    <property type="entry name" value="HELICASE_ATP_BIND_1"/>
    <property type="match status" value="1"/>
</dbReference>
<evidence type="ECO:0000259" key="14">
    <source>
        <dbReference type="PROSITE" id="PS51192"/>
    </source>
</evidence>
<dbReference type="EMBL" id="KZ305058">
    <property type="protein sequence ID" value="PIA33546.1"/>
    <property type="molecule type" value="Genomic_DNA"/>
</dbReference>
<keyword evidence="10" id="KW-0413">Isomerase</keyword>
<evidence type="ECO:0000256" key="12">
    <source>
        <dbReference type="ARBA" id="ARBA00034808"/>
    </source>
</evidence>
<dbReference type="GO" id="GO:0006310">
    <property type="term" value="P:DNA recombination"/>
    <property type="evidence" value="ECO:0007669"/>
    <property type="project" value="UniProtKB-KW"/>
</dbReference>
<comment type="catalytic activity">
    <reaction evidence="13">
        <text>ATP + H2O = ADP + phosphate + H(+)</text>
        <dbReference type="Rhea" id="RHEA:13065"/>
        <dbReference type="ChEBI" id="CHEBI:15377"/>
        <dbReference type="ChEBI" id="CHEBI:15378"/>
        <dbReference type="ChEBI" id="CHEBI:30616"/>
        <dbReference type="ChEBI" id="CHEBI:43474"/>
        <dbReference type="ChEBI" id="CHEBI:456216"/>
        <dbReference type="EC" id="5.6.2.4"/>
    </reaction>
</comment>
<comment type="similarity">
    <text evidence="1">Belongs to the helicase family. RecG subfamily.</text>
</comment>
<keyword evidence="8" id="KW-0233">DNA recombination</keyword>
<keyword evidence="6" id="KW-0067">ATP-binding</keyword>
<evidence type="ECO:0000256" key="10">
    <source>
        <dbReference type="ARBA" id="ARBA00023235"/>
    </source>
</evidence>
<dbReference type="FunCoup" id="A0A2G5CQJ6">
    <property type="interactions" value="210"/>
</dbReference>
<dbReference type="GO" id="GO:0043138">
    <property type="term" value="F:3'-5' DNA helicase activity"/>
    <property type="evidence" value="ECO:0007669"/>
    <property type="project" value="UniProtKB-EC"/>
</dbReference>
<evidence type="ECO:0000259" key="15">
    <source>
        <dbReference type="PROSITE" id="PS51194"/>
    </source>
</evidence>